<evidence type="ECO:0000313" key="2">
    <source>
        <dbReference type="EMBL" id="KAJ1373084.1"/>
    </source>
</evidence>
<dbReference type="EMBL" id="JAHQIW010007224">
    <property type="protein sequence ID" value="KAJ1373084.1"/>
    <property type="molecule type" value="Genomic_DNA"/>
</dbReference>
<accession>A0AAD5WJP1</accession>
<proteinExistence type="predicted"/>
<gene>
    <name evidence="2" type="ORF">KIN20_035414</name>
</gene>
<sequence>MRGSPQSHSIWWDSSENRKCGPSSSLDKSPKRPSALRYSIIIKYDDTVSVVGQEDSLTYSTGRLQELVLNTSKVELFHSKSEWKEFFSFSDRARSVLRSFGHITI</sequence>
<comment type="caution">
    <text evidence="2">The sequence shown here is derived from an EMBL/GenBank/DDBJ whole genome shotgun (WGS) entry which is preliminary data.</text>
</comment>
<feature type="compositionally biased region" description="Polar residues" evidence="1">
    <location>
        <begin position="1"/>
        <end position="14"/>
    </location>
</feature>
<keyword evidence="3" id="KW-1185">Reference proteome</keyword>
<evidence type="ECO:0000313" key="3">
    <source>
        <dbReference type="Proteomes" id="UP001196413"/>
    </source>
</evidence>
<name>A0AAD5WJP1_PARTN</name>
<feature type="region of interest" description="Disordered" evidence="1">
    <location>
        <begin position="1"/>
        <end position="33"/>
    </location>
</feature>
<dbReference type="AlphaFoldDB" id="A0AAD5WJP1"/>
<evidence type="ECO:0000256" key="1">
    <source>
        <dbReference type="SAM" id="MobiDB-lite"/>
    </source>
</evidence>
<organism evidence="2 3">
    <name type="scientific">Parelaphostrongylus tenuis</name>
    <name type="common">Meningeal worm</name>
    <dbReference type="NCBI Taxonomy" id="148309"/>
    <lineage>
        <taxon>Eukaryota</taxon>
        <taxon>Metazoa</taxon>
        <taxon>Ecdysozoa</taxon>
        <taxon>Nematoda</taxon>
        <taxon>Chromadorea</taxon>
        <taxon>Rhabditida</taxon>
        <taxon>Rhabditina</taxon>
        <taxon>Rhabditomorpha</taxon>
        <taxon>Strongyloidea</taxon>
        <taxon>Metastrongylidae</taxon>
        <taxon>Parelaphostrongylus</taxon>
    </lineage>
</organism>
<dbReference type="Proteomes" id="UP001196413">
    <property type="component" value="Unassembled WGS sequence"/>
</dbReference>
<protein>
    <submittedName>
        <fullName evidence="2">Uncharacterized protein</fullName>
    </submittedName>
</protein>
<reference evidence="2" key="1">
    <citation type="submission" date="2021-06" db="EMBL/GenBank/DDBJ databases">
        <title>Parelaphostrongylus tenuis whole genome reference sequence.</title>
        <authorList>
            <person name="Garwood T.J."/>
            <person name="Larsen P.A."/>
            <person name="Fountain-Jones N.M."/>
            <person name="Garbe J.R."/>
            <person name="Macchietto M.G."/>
            <person name="Kania S.A."/>
            <person name="Gerhold R.W."/>
            <person name="Richards J.E."/>
            <person name="Wolf T.M."/>
        </authorList>
    </citation>
    <scope>NUCLEOTIDE SEQUENCE</scope>
    <source>
        <strain evidence="2">MNPRO001-30</strain>
        <tissue evidence="2">Meninges</tissue>
    </source>
</reference>